<dbReference type="Gramene" id="TVU16357">
    <property type="protein sequence ID" value="TVU16357"/>
    <property type="gene ID" value="EJB05_39916"/>
</dbReference>
<dbReference type="EMBL" id="RWGY01000031">
    <property type="protein sequence ID" value="TVU16357.1"/>
    <property type="molecule type" value="Genomic_DNA"/>
</dbReference>
<dbReference type="InterPro" id="IPR001611">
    <property type="entry name" value="Leu-rich_rpt"/>
</dbReference>
<comment type="similarity">
    <text evidence="1">Belongs to the RLP family.</text>
</comment>
<evidence type="ECO:0000313" key="5">
    <source>
        <dbReference type="EMBL" id="TVU16357.1"/>
    </source>
</evidence>
<reference evidence="5 6" key="1">
    <citation type="journal article" date="2019" name="Sci. Rep.">
        <title>A high-quality genome of Eragrostis curvula grass provides insights into Poaceae evolution and supports new strategies to enhance forage quality.</title>
        <authorList>
            <person name="Carballo J."/>
            <person name="Santos B.A.C.M."/>
            <person name="Zappacosta D."/>
            <person name="Garbus I."/>
            <person name="Selva J.P."/>
            <person name="Gallo C.A."/>
            <person name="Diaz A."/>
            <person name="Albertini E."/>
            <person name="Caccamo M."/>
            <person name="Echenique V."/>
        </authorList>
    </citation>
    <scope>NUCLEOTIDE SEQUENCE [LARGE SCALE GENOMIC DNA]</scope>
    <source>
        <strain evidence="6">cv. Victoria</strain>
        <tissue evidence="5">Leaf</tissue>
    </source>
</reference>
<dbReference type="InterPro" id="IPR032675">
    <property type="entry name" value="LRR_dom_sf"/>
</dbReference>
<protein>
    <recommendedName>
        <fullName evidence="7">Leucine-rich repeat-containing N-terminal plant-type domain-containing protein</fullName>
    </recommendedName>
</protein>
<keyword evidence="6" id="KW-1185">Reference proteome</keyword>
<comment type="caution">
    <text evidence="5">The sequence shown here is derived from an EMBL/GenBank/DDBJ whole genome shotgun (WGS) entry which is preliminary data.</text>
</comment>
<keyword evidence="4" id="KW-1133">Transmembrane helix</keyword>
<dbReference type="AlphaFoldDB" id="A0A5J9TYU7"/>
<keyword evidence="3" id="KW-0677">Repeat</keyword>
<evidence type="ECO:0000256" key="4">
    <source>
        <dbReference type="SAM" id="Phobius"/>
    </source>
</evidence>
<keyword evidence="2" id="KW-0433">Leucine-rich repeat</keyword>
<evidence type="ECO:0008006" key="7">
    <source>
        <dbReference type="Google" id="ProtNLM"/>
    </source>
</evidence>
<evidence type="ECO:0000313" key="6">
    <source>
        <dbReference type="Proteomes" id="UP000324897"/>
    </source>
</evidence>
<dbReference type="PANTHER" id="PTHR48062">
    <property type="entry name" value="RECEPTOR-LIKE PROTEIN 14"/>
    <property type="match status" value="1"/>
</dbReference>
<dbReference type="Proteomes" id="UP000324897">
    <property type="component" value="Unassembled WGS sequence"/>
</dbReference>
<evidence type="ECO:0000256" key="3">
    <source>
        <dbReference type="ARBA" id="ARBA00022737"/>
    </source>
</evidence>
<dbReference type="FunFam" id="3.80.10.10:FF:000383">
    <property type="entry name" value="Leucine-rich repeat receptor protein kinase EMS1"/>
    <property type="match status" value="1"/>
</dbReference>
<evidence type="ECO:0000256" key="1">
    <source>
        <dbReference type="ARBA" id="ARBA00009592"/>
    </source>
</evidence>
<dbReference type="InterPro" id="IPR051502">
    <property type="entry name" value="RLP_Defense_Trigger"/>
</dbReference>
<gene>
    <name evidence="5" type="ORF">EJB05_39916</name>
</gene>
<accession>A0A5J9TYU7</accession>
<dbReference type="PANTHER" id="PTHR48062:SF56">
    <property type="entry name" value="OS04G0647900 PROTEIN"/>
    <property type="match status" value="1"/>
</dbReference>
<keyword evidence="4" id="KW-0472">Membrane</keyword>
<dbReference type="OrthoDB" id="678143at2759"/>
<dbReference type="SUPFAM" id="SSF52058">
    <property type="entry name" value="L domain-like"/>
    <property type="match status" value="1"/>
</dbReference>
<feature type="non-terminal residue" evidence="5">
    <location>
        <position position="1"/>
    </location>
</feature>
<evidence type="ECO:0000256" key="2">
    <source>
        <dbReference type="ARBA" id="ARBA00022614"/>
    </source>
</evidence>
<proteinExistence type="inferred from homology"/>
<dbReference type="Gene3D" id="3.80.10.10">
    <property type="entry name" value="Ribonuclease Inhibitor"/>
    <property type="match status" value="1"/>
</dbReference>
<dbReference type="Pfam" id="PF13855">
    <property type="entry name" value="LRR_8"/>
    <property type="match status" value="1"/>
</dbReference>
<feature type="transmembrane region" description="Helical" evidence="4">
    <location>
        <begin position="158"/>
        <end position="180"/>
    </location>
</feature>
<name>A0A5J9TYU7_9POAL</name>
<organism evidence="5 6">
    <name type="scientific">Eragrostis curvula</name>
    <name type="common">weeping love grass</name>
    <dbReference type="NCBI Taxonomy" id="38414"/>
    <lineage>
        <taxon>Eukaryota</taxon>
        <taxon>Viridiplantae</taxon>
        <taxon>Streptophyta</taxon>
        <taxon>Embryophyta</taxon>
        <taxon>Tracheophyta</taxon>
        <taxon>Spermatophyta</taxon>
        <taxon>Magnoliopsida</taxon>
        <taxon>Liliopsida</taxon>
        <taxon>Poales</taxon>
        <taxon>Poaceae</taxon>
        <taxon>PACMAD clade</taxon>
        <taxon>Chloridoideae</taxon>
        <taxon>Eragrostideae</taxon>
        <taxon>Eragrostidinae</taxon>
        <taxon>Eragrostis</taxon>
    </lineage>
</organism>
<sequence length="191" mass="20649">MDFADKEGEAIAAWGLYTYGRKFFNLMFGIDLSANMLSGEIPWEIGNLSHVKSLNLSHNFFTGRIPDTFSNMCAVESLDLSHNELSGQIPWGLTRLWSLGVFSVAYNNLSGCIPSSGHYQGNENLRNVSLGNGCSPSSGPVAPALDGVGATSVSDDTILYVVSAASFVFAFWATVAFSFYHPYGQSVILKL</sequence>
<keyword evidence="4" id="KW-0812">Transmembrane</keyword>